<keyword evidence="2" id="KW-1185">Reference proteome</keyword>
<dbReference type="RefSeq" id="WP_169101672.1">
    <property type="nucleotide sequence ID" value="NZ_JABBVZ010000075.1"/>
</dbReference>
<proteinExistence type="predicted"/>
<comment type="caution">
    <text evidence="1">The sequence shown here is derived from an EMBL/GenBank/DDBJ whole genome shotgun (WGS) entry which is preliminary data.</text>
</comment>
<accession>A0A7Y0L739</accession>
<organism evidence="1 2">
    <name type="scientific">Sulfobacillus harzensis</name>
    <dbReference type="NCBI Taxonomy" id="2729629"/>
    <lineage>
        <taxon>Bacteria</taxon>
        <taxon>Bacillati</taxon>
        <taxon>Bacillota</taxon>
        <taxon>Clostridia</taxon>
        <taxon>Eubacteriales</taxon>
        <taxon>Clostridiales Family XVII. Incertae Sedis</taxon>
        <taxon>Sulfobacillus</taxon>
    </lineage>
</organism>
<gene>
    <name evidence="1" type="ORF">HIJ39_16655</name>
</gene>
<evidence type="ECO:0000313" key="2">
    <source>
        <dbReference type="Proteomes" id="UP000533476"/>
    </source>
</evidence>
<reference evidence="1 2" key="1">
    <citation type="submission" date="2020-04" db="EMBL/GenBank/DDBJ databases">
        <authorList>
            <person name="Zhang R."/>
            <person name="Schippers A."/>
        </authorList>
    </citation>
    <scope>NUCLEOTIDE SEQUENCE [LARGE SCALE GENOMIC DNA]</scope>
    <source>
        <strain evidence="1 2">DSM 109850</strain>
    </source>
</reference>
<dbReference type="Proteomes" id="UP000533476">
    <property type="component" value="Unassembled WGS sequence"/>
</dbReference>
<evidence type="ECO:0000313" key="1">
    <source>
        <dbReference type="EMBL" id="NMP23966.1"/>
    </source>
</evidence>
<dbReference type="AlphaFoldDB" id="A0A7Y0L739"/>
<sequence>MSLKGIAMTVGVLVLAGLAGQSSLLAARLWGLNRALHENLVATESLVQVQRQMAAKNDALKEMLSLTKGLKGSLNSLNARADGIHQDVAALEQINGATNQQEANIVLTSAKSGTASQAVNRQVETLTQSSAVLLRTLKALQSLSQEEVNAMRQVLSNATTIEAKTP</sequence>
<dbReference type="EMBL" id="JABBVZ010000075">
    <property type="protein sequence ID" value="NMP23966.1"/>
    <property type="molecule type" value="Genomic_DNA"/>
</dbReference>
<name>A0A7Y0L739_9FIRM</name>
<protein>
    <submittedName>
        <fullName evidence="1">Uncharacterized protein</fullName>
    </submittedName>
</protein>